<dbReference type="NCBIfam" id="TIGR04446">
    <property type="entry name" value="pren_cyc_PirE"/>
    <property type="match status" value="1"/>
</dbReference>
<feature type="region of interest" description="Disordered" evidence="1">
    <location>
        <begin position="1"/>
        <end position="49"/>
    </location>
</feature>
<keyword evidence="3" id="KW-1185">Reference proteome</keyword>
<name>A0ABR8BRW6_9NOSO</name>
<evidence type="ECO:0000313" key="3">
    <source>
        <dbReference type="Proteomes" id="UP000621307"/>
    </source>
</evidence>
<evidence type="ECO:0000313" key="2">
    <source>
        <dbReference type="EMBL" id="MBD2255581.1"/>
    </source>
</evidence>
<feature type="compositionally biased region" description="Polar residues" evidence="1">
    <location>
        <begin position="20"/>
        <end position="30"/>
    </location>
</feature>
<protein>
    <submittedName>
        <fullName evidence="2">Anacyclamide/piricyclamide family prenylated cyclic peptide</fullName>
    </submittedName>
</protein>
<gene>
    <name evidence="2" type="ORF">H6G14_30750</name>
</gene>
<dbReference type="Pfam" id="PF19158">
    <property type="entry name" value="DUF5840"/>
    <property type="match status" value="1"/>
</dbReference>
<proteinExistence type="predicted"/>
<accession>A0ABR8BRW6</accession>
<reference evidence="2 3" key="1">
    <citation type="journal article" date="2020" name="ISME J.">
        <title>Comparative genomics reveals insights into cyanobacterial evolution and habitat adaptation.</title>
        <authorList>
            <person name="Chen M.Y."/>
            <person name="Teng W.K."/>
            <person name="Zhao L."/>
            <person name="Hu C.X."/>
            <person name="Zhou Y.K."/>
            <person name="Han B.P."/>
            <person name="Song L.R."/>
            <person name="Shu W.S."/>
        </authorList>
    </citation>
    <scope>NUCLEOTIDE SEQUENCE [LARGE SCALE GENOMIC DNA]</scope>
    <source>
        <strain evidence="2 3">FACHB-3921</strain>
    </source>
</reference>
<dbReference type="EMBL" id="JACJQL010000107">
    <property type="protein sequence ID" value="MBD2255581.1"/>
    <property type="molecule type" value="Genomic_DNA"/>
</dbReference>
<comment type="caution">
    <text evidence="2">The sequence shown here is derived from an EMBL/GenBank/DDBJ whole genome shotgun (WGS) entry which is preliminary data.</text>
</comment>
<dbReference type="Proteomes" id="UP000621307">
    <property type="component" value="Unassembled WGS sequence"/>
</dbReference>
<sequence>MMTKKNIRPQQVAPVERETSATLKGQSGVVTPQWIPGAPLTPFAGEDAE</sequence>
<organism evidence="2 3">
    <name type="scientific">Nostoc parmelioides FACHB-3921</name>
    <dbReference type="NCBI Taxonomy" id="2692909"/>
    <lineage>
        <taxon>Bacteria</taxon>
        <taxon>Bacillati</taxon>
        <taxon>Cyanobacteriota</taxon>
        <taxon>Cyanophyceae</taxon>
        <taxon>Nostocales</taxon>
        <taxon>Nostocaceae</taxon>
        <taxon>Nostoc</taxon>
    </lineage>
</organism>
<evidence type="ECO:0000256" key="1">
    <source>
        <dbReference type="SAM" id="MobiDB-lite"/>
    </source>
</evidence>
<dbReference type="RefSeq" id="WP_190572575.1">
    <property type="nucleotide sequence ID" value="NZ_JACJQL010000107.1"/>
</dbReference>
<dbReference type="InterPro" id="IPR031036">
    <property type="entry name" value="Pren_cyc_PirE"/>
</dbReference>